<evidence type="ECO:0000313" key="2">
    <source>
        <dbReference type="Proteomes" id="UP000814033"/>
    </source>
</evidence>
<accession>A0ACB8RJJ1</accession>
<sequence>MSSTEAASHNGTDSGTAADPAAPTTFLFLADPQQWRSDNDPSPNYRKQSCSDLNVALNALDSSSYPTNFGLSCGGKPIGSVNVVFFGGDLCQTGGDYSAEDQFLHVPPTFHGGSELVKARALYQAGFSNDQGVTLLKYNPKYFGLGNHDVQSDYTPAVGWYKGRWAGDFSLPHNYWRYQMWNFITQMHTGYDQLLLPASKAVYPIGWQNIDSDAGKGTFEYEDHSLNYVVDLGPVDVFQLHVYGGDSDNDRESGIDWLKGKLAERGQTRPIIIVQHYLFSETIENGGITPCWTNAQRDALVTILAPYNIIAFLVGHNHGVGPFPNSIPVPTQNPTRFVPEFRPGCAFNQNFALVRVTPSTLDVLYGTAASQKISWTYGGTFAVPFANEIWEEDSNWNGNYFGTLKSIYVDTRRVMAPTGKVIVGCTLARTVSPDPTNRLTWVLKVANLDGSGEQTVNVSGDGNKTYFPGEGGMSKIYVDLSPVTCPTGSVVVGVFSWQKNNRIAPGLVVRNISSGQQTEMTNTEWKDYFPGEGGSTHLYADTNVVRRPGPGIPGVPSMLQMGGVALYQKGGNRVAVKVLYT</sequence>
<reference evidence="1" key="2">
    <citation type="journal article" date="2022" name="New Phytol.">
        <title>Evolutionary transition to the ectomycorrhizal habit in the genomes of a hyperdiverse lineage of mushroom-forming fungi.</title>
        <authorList>
            <person name="Looney B."/>
            <person name="Miyauchi S."/>
            <person name="Morin E."/>
            <person name="Drula E."/>
            <person name="Courty P.E."/>
            <person name="Kohler A."/>
            <person name="Kuo A."/>
            <person name="LaButti K."/>
            <person name="Pangilinan J."/>
            <person name="Lipzen A."/>
            <person name="Riley R."/>
            <person name="Andreopoulos W."/>
            <person name="He G."/>
            <person name="Johnson J."/>
            <person name="Nolan M."/>
            <person name="Tritt A."/>
            <person name="Barry K.W."/>
            <person name="Grigoriev I.V."/>
            <person name="Nagy L.G."/>
            <person name="Hibbett D."/>
            <person name="Henrissat B."/>
            <person name="Matheny P.B."/>
            <person name="Labbe J."/>
            <person name="Martin F.M."/>
        </authorList>
    </citation>
    <scope>NUCLEOTIDE SEQUENCE</scope>
    <source>
        <strain evidence="1">FP105234-sp</strain>
    </source>
</reference>
<evidence type="ECO:0000313" key="1">
    <source>
        <dbReference type="EMBL" id="KAI0044067.1"/>
    </source>
</evidence>
<organism evidence="1 2">
    <name type="scientific">Auriscalpium vulgare</name>
    <dbReference type="NCBI Taxonomy" id="40419"/>
    <lineage>
        <taxon>Eukaryota</taxon>
        <taxon>Fungi</taxon>
        <taxon>Dikarya</taxon>
        <taxon>Basidiomycota</taxon>
        <taxon>Agaricomycotina</taxon>
        <taxon>Agaricomycetes</taxon>
        <taxon>Russulales</taxon>
        <taxon>Auriscalpiaceae</taxon>
        <taxon>Auriscalpium</taxon>
    </lineage>
</organism>
<dbReference type="EMBL" id="MU275995">
    <property type="protein sequence ID" value="KAI0044067.1"/>
    <property type="molecule type" value="Genomic_DNA"/>
</dbReference>
<protein>
    <submittedName>
        <fullName evidence="1">Uncharacterized protein</fullName>
    </submittedName>
</protein>
<comment type="caution">
    <text evidence="1">The sequence shown here is derived from an EMBL/GenBank/DDBJ whole genome shotgun (WGS) entry which is preliminary data.</text>
</comment>
<dbReference type="Proteomes" id="UP000814033">
    <property type="component" value="Unassembled WGS sequence"/>
</dbReference>
<gene>
    <name evidence="1" type="ORF">FA95DRAFT_1562619</name>
</gene>
<name>A0ACB8RJJ1_9AGAM</name>
<keyword evidence="2" id="KW-1185">Reference proteome</keyword>
<reference evidence="1" key="1">
    <citation type="submission" date="2021-02" db="EMBL/GenBank/DDBJ databases">
        <authorList>
            <consortium name="DOE Joint Genome Institute"/>
            <person name="Ahrendt S."/>
            <person name="Looney B.P."/>
            <person name="Miyauchi S."/>
            <person name="Morin E."/>
            <person name="Drula E."/>
            <person name="Courty P.E."/>
            <person name="Chicoki N."/>
            <person name="Fauchery L."/>
            <person name="Kohler A."/>
            <person name="Kuo A."/>
            <person name="Labutti K."/>
            <person name="Pangilinan J."/>
            <person name="Lipzen A."/>
            <person name="Riley R."/>
            <person name="Andreopoulos W."/>
            <person name="He G."/>
            <person name="Johnson J."/>
            <person name="Barry K.W."/>
            <person name="Grigoriev I.V."/>
            <person name="Nagy L."/>
            <person name="Hibbett D."/>
            <person name="Henrissat B."/>
            <person name="Matheny P.B."/>
            <person name="Labbe J."/>
            <person name="Martin F."/>
        </authorList>
    </citation>
    <scope>NUCLEOTIDE SEQUENCE</scope>
    <source>
        <strain evidence="1">FP105234-sp</strain>
    </source>
</reference>
<proteinExistence type="predicted"/>